<sequence>MEPFVYMPEYPFVVCTECQFACVAAEVPSHLRTKHRHIQATERSRIAKIVDNIPGITRRQDQLRSFRFPAPTAAPVRFIAAPVSDGIRCDSCGFVVRTITGMRQHCREEHGWVSDWAKGGNVVKRAKEERAVPWTTGVRCQRFFRSRAASGWFEVGRVAGRKRPPTERIEASRRWSSGWNGCTEHRRRVSYCSILVRSKWLLRAPLIGRGPTPRGRSGYRCRGGNHSDRAGPKTTAKMPVRSCARMPRARRTRIRRRFVARTRGSPDAAVFHGISSFFGGSVGFG</sequence>
<reference evidence="3" key="1">
    <citation type="journal article" date="2023" name="Mol. Phylogenet. Evol.">
        <title>Genome-scale phylogeny and comparative genomics of the fungal order Sordariales.</title>
        <authorList>
            <person name="Hensen N."/>
            <person name="Bonometti L."/>
            <person name="Westerberg I."/>
            <person name="Brannstrom I.O."/>
            <person name="Guillou S."/>
            <person name="Cros-Aarteil S."/>
            <person name="Calhoun S."/>
            <person name="Haridas S."/>
            <person name="Kuo A."/>
            <person name="Mondo S."/>
            <person name="Pangilinan J."/>
            <person name="Riley R."/>
            <person name="LaButti K."/>
            <person name="Andreopoulos B."/>
            <person name="Lipzen A."/>
            <person name="Chen C."/>
            <person name="Yan M."/>
            <person name="Daum C."/>
            <person name="Ng V."/>
            <person name="Clum A."/>
            <person name="Steindorff A."/>
            <person name="Ohm R.A."/>
            <person name="Martin F."/>
            <person name="Silar P."/>
            <person name="Natvig D.O."/>
            <person name="Lalanne C."/>
            <person name="Gautier V."/>
            <person name="Ament-Velasquez S.L."/>
            <person name="Kruys A."/>
            <person name="Hutchinson M.I."/>
            <person name="Powell A.J."/>
            <person name="Barry K."/>
            <person name="Miller A.N."/>
            <person name="Grigoriev I.V."/>
            <person name="Debuchy R."/>
            <person name="Gladieux P."/>
            <person name="Hiltunen Thoren M."/>
            <person name="Johannesson H."/>
        </authorList>
    </citation>
    <scope>NUCLEOTIDE SEQUENCE</scope>
    <source>
        <strain evidence="3">CBS 103.79</strain>
    </source>
</reference>
<proteinExistence type="predicted"/>
<gene>
    <name evidence="3" type="ORF">C8A05DRAFT_20434</name>
</gene>
<dbReference type="AlphaFoldDB" id="A0AAN6M967"/>
<comment type="caution">
    <text evidence="3">The sequence shown here is derived from an EMBL/GenBank/DDBJ whole genome shotgun (WGS) entry which is preliminary data.</text>
</comment>
<feature type="domain" description="C2H2-type" evidence="2">
    <location>
        <begin position="89"/>
        <end position="110"/>
    </location>
</feature>
<dbReference type="Pfam" id="PF12013">
    <property type="entry name" value="OrsD"/>
    <property type="match status" value="1"/>
</dbReference>
<keyword evidence="4" id="KW-1185">Reference proteome</keyword>
<reference evidence="3" key="2">
    <citation type="submission" date="2023-05" db="EMBL/GenBank/DDBJ databases">
        <authorList>
            <consortium name="Lawrence Berkeley National Laboratory"/>
            <person name="Steindorff A."/>
            <person name="Hensen N."/>
            <person name="Bonometti L."/>
            <person name="Westerberg I."/>
            <person name="Brannstrom I.O."/>
            <person name="Guillou S."/>
            <person name="Cros-Aarteil S."/>
            <person name="Calhoun S."/>
            <person name="Haridas S."/>
            <person name="Kuo A."/>
            <person name="Mondo S."/>
            <person name="Pangilinan J."/>
            <person name="Riley R."/>
            <person name="Labutti K."/>
            <person name="Andreopoulos B."/>
            <person name="Lipzen A."/>
            <person name="Chen C."/>
            <person name="Yanf M."/>
            <person name="Daum C."/>
            <person name="Ng V."/>
            <person name="Clum A."/>
            <person name="Ohm R."/>
            <person name="Martin F."/>
            <person name="Silar P."/>
            <person name="Natvig D."/>
            <person name="Lalanne C."/>
            <person name="Gautier V."/>
            <person name="Ament-Velasquez S.L."/>
            <person name="Kruys A."/>
            <person name="Hutchinson M.I."/>
            <person name="Powell A.J."/>
            <person name="Barry K."/>
            <person name="Miller A.N."/>
            <person name="Grigoriev I.V."/>
            <person name="Debuchy R."/>
            <person name="Gladieux P."/>
            <person name="Thoren M.H."/>
            <person name="Johannesson H."/>
        </authorList>
    </citation>
    <scope>NUCLEOTIDE SEQUENCE</scope>
    <source>
        <strain evidence="3">CBS 103.79</strain>
    </source>
</reference>
<name>A0AAN6M967_9PEZI</name>
<feature type="region of interest" description="Disordered" evidence="1">
    <location>
        <begin position="213"/>
        <end position="239"/>
    </location>
</feature>
<evidence type="ECO:0000259" key="2">
    <source>
        <dbReference type="PROSITE" id="PS00028"/>
    </source>
</evidence>
<dbReference type="InterPro" id="IPR013087">
    <property type="entry name" value="Znf_C2H2_type"/>
</dbReference>
<evidence type="ECO:0000313" key="4">
    <source>
        <dbReference type="Proteomes" id="UP001303889"/>
    </source>
</evidence>
<dbReference type="Proteomes" id="UP001303889">
    <property type="component" value="Unassembled WGS sequence"/>
</dbReference>
<dbReference type="InterPro" id="IPR022698">
    <property type="entry name" value="OrsD"/>
</dbReference>
<evidence type="ECO:0000313" key="3">
    <source>
        <dbReference type="EMBL" id="KAK3896635.1"/>
    </source>
</evidence>
<accession>A0AAN6M967</accession>
<dbReference type="PROSITE" id="PS00028">
    <property type="entry name" value="ZINC_FINGER_C2H2_1"/>
    <property type="match status" value="1"/>
</dbReference>
<evidence type="ECO:0000256" key="1">
    <source>
        <dbReference type="SAM" id="MobiDB-lite"/>
    </source>
</evidence>
<dbReference type="EMBL" id="MU856480">
    <property type="protein sequence ID" value="KAK3896635.1"/>
    <property type="molecule type" value="Genomic_DNA"/>
</dbReference>
<protein>
    <recommendedName>
        <fullName evidence="2">C2H2-type domain-containing protein</fullName>
    </recommendedName>
</protein>
<organism evidence="3 4">
    <name type="scientific">Staphylotrichum tortipilum</name>
    <dbReference type="NCBI Taxonomy" id="2831512"/>
    <lineage>
        <taxon>Eukaryota</taxon>
        <taxon>Fungi</taxon>
        <taxon>Dikarya</taxon>
        <taxon>Ascomycota</taxon>
        <taxon>Pezizomycotina</taxon>
        <taxon>Sordariomycetes</taxon>
        <taxon>Sordariomycetidae</taxon>
        <taxon>Sordariales</taxon>
        <taxon>Chaetomiaceae</taxon>
        <taxon>Staphylotrichum</taxon>
    </lineage>
</organism>